<dbReference type="NCBIfam" id="NF003543">
    <property type="entry name" value="PRK05198.1"/>
    <property type="match status" value="1"/>
</dbReference>
<dbReference type="GO" id="GO:0046364">
    <property type="term" value="P:monosaccharide biosynthetic process"/>
    <property type="evidence" value="ECO:0007669"/>
    <property type="project" value="UniProtKB-ARBA"/>
</dbReference>
<dbReference type="Pfam" id="PF00793">
    <property type="entry name" value="DAHP_synth_1"/>
    <property type="match status" value="1"/>
</dbReference>
<evidence type="ECO:0000256" key="6">
    <source>
        <dbReference type="ARBA" id="ARBA00022990"/>
    </source>
</evidence>
<reference evidence="15" key="1">
    <citation type="submission" date="2019-07" db="EMBL/GenBank/DDBJ databases">
        <authorList>
            <person name="Dittberner H."/>
        </authorList>
    </citation>
    <scope>NUCLEOTIDE SEQUENCE [LARGE SCALE GENOMIC DNA]</scope>
</reference>
<organism evidence="15 16">
    <name type="scientific">Arabis nemorensis</name>
    <dbReference type="NCBI Taxonomy" id="586526"/>
    <lineage>
        <taxon>Eukaryota</taxon>
        <taxon>Viridiplantae</taxon>
        <taxon>Streptophyta</taxon>
        <taxon>Embryophyta</taxon>
        <taxon>Tracheophyta</taxon>
        <taxon>Spermatophyta</taxon>
        <taxon>Magnoliopsida</taxon>
        <taxon>eudicotyledons</taxon>
        <taxon>Gunneridae</taxon>
        <taxon>Pentapetalae</taxon>
        <taxon>rosids</taxon>
        <taxon>malvids</taxon>
        <taxon>Brassicales</taxon>
        <taxon>Brassicaceae</taxon>
        <taxon>Arabideae</taxon>
        <taxon>Arabis</taxon>
    </lineage>
</organism>
<dbReference type="InterPro" id="IPR006269">
    <property type="entry name" value="KDO8P_synthase"/>
</dbReference>
<evidence type="ECO:0000256" key="1">
    <source>
        <dbReference type="ARBA" id="ARBA00004496"/>
    </source>
</evidence>
<dbReference type="GO" id="GO:0005737">
    <property type="term" value="C:cytoplasm"/>
    <property type="evidence" value="ECO:0007669"/>
    <property type="project" value="UniProtKB-SubCell"/>
</dbReference>
<evidence type="ECO:0000256" key="8">
    <source>
        <dbReference type="ARBA" id="ARBA00038362"/>
    </source>
</evidence>
<dbReference type="PANTHER" id="PTHR21057">
    <property type="entry name" value="PHOSPHO-2-DEHYDRO-3-DEOXYHEPTONATE ALDOLASE"/>
    <property type="match status" value="1"/>
</dbReference>
<keyword evidence="5" id="KW-0808">Transferase</keyword>
<dbReference type="FunFam" id="3.20.20.70:FF:000254">
    <property type="entry name" value="2-dehydro-3-deoxyphosphooctonate aldolase 2"/>
    <property type="match status" value="1"/>
</dbReference>
<comment type="similarity">
    <text evidence="8">Belongs to the phosphoglycerate mutase family.</text>
</comment>
<proteinExistence type="inferred from homology"/>
<dbReference type="InterPro" id="IPR013785">
    <property type="entry name" value="Aldolase_TIM"/>
</dbReference>
<protein>
    <recommendedName>
        <fullName evidence="3">3-deoxy-8-phosphooctulonate synthase</fullName>
        <ecNumber evidence="3">2.5.1.55</ecNumber>
    </recommendedName>
    <alternativeName>
        <fullName evidence="13">3-deoxy-D-manno-octulosonic acid 8-phosphate synthase</fullName>
    </alternativeName>
    <alternativeName>
        <fullName evidence="12">Phospho-2-dehydro-3-deoxyoctonate aldolase</fullName>
    </alternativeName>
</protein>
<dbReference type="InterPro" id="IPR029033">
    <property type="entry name" value="His_PPase_superfam"/>
</dbReference>
<dbReference type="InterPro" id="IPR013078">
    <property type="entry name" value="His_Pase_superF_clade-1"/>
</dbReference>
<keyword evidence="16" id="KW-1185">Reference proteome</keyword>
<evidence type="ECO:0000259" key="14">
    <source>
        <dbReference type="Pfam" id="PF00793"/>
    </source>
</evidence>
<dbReference type="CDD" id="cd07067">
    <property type="entry name" value="HP_PGM_like"/>
    <property type="match status" value="1"/>
</dbReference>
<evidence type="ECO:0000256" key="11">
    <source>
        <dbReference type="ARBA" id="ARBA00059109"/>
    </source>
</evidence>
<accession>A0A565CD05</accession>
<evidence type="ECO:0000256" key="2">
    <source>
        <dbReference type="ARBA" id="ARBA00010499"/>
    </source>
</evidence>
<dbReference type="InterPro" id="IPR006218">
    <property type="entry name" value="DAHP1/KDSA"/>
</dbReference>
<dbReference type="GO" id="GO:0010306">
    <property type="term" value="P:rhamnogalacturonan II biosynthetic process"/>
    <property type="evidence" value="ECO:0007669"/>
    <property type="project" value="UniProtKB-ARBA"/>
</dbReference>
<evidence type="ECO:0000256" key="13">
    <source>
        <dbReference type="ARBA" id="ARBA00080254"/>
    </source>
</evidence>
<comment type="function">
    <text evidence="10">Catalyzes the stereospecific condensation of D-arabinose 5-phosphate and phosphoenolpyruvate to form 3-deoxy-D-manno-octulosonate 8-phosphate (KDO-8-phosphate) and inorganic phosphate. Involved in the biosynthesis of 3-deoxy-D-manno-octulosonate (KDO) which is an indispensable component of rhamnogalacturonan II (RG-II), a structurally complex pectic polysaccharide of the primary cell wall. RG-II is essential for the cell wall integrity of rapidly growing tissues and pollen tube growth and elongation.</text>
</comment>
<keyword evidence="7" id="KW-0961">Cell wall biogenesis/degradation</keyword>
<dbReference type="EC" id="2.5.1.55" evidence="3"/>
<sequence length="591" mass="65161">MAATSPLYNQLKAAEPFFLLAGPNVIESEEHILRMAKHIKDISTKLGLPLVFKSSFDKANRTSSKSFRGPGMAEGLKILEKVKVAYDLPIVTDVHESSQCEEVGKVADIIQIPAFLCRQTDLLVAAAQTGKIINIKKGQFCAPSVMENSAEKIRLAGNPNVMVCERGTMFGYNDLIVDPRNFEWMREANCPVVADITHALQQPAGKKLEGGGVASGGLRELIPCIARTAVAVGVDGIFMEVHDDPLSAPVDGPTQWPLRHLEELLEELIAIAVSFSDIWVPSKSWILKMFKGYSVTKKKEEEDILIAKVENPAVSDLLFNFQDTCFEAMEEGLGLYPLHRCKTIHLVRHAQGIHNVAGEKDHSAYSSEDYFDAHLTPLGWQQVKNLRNHVLATQLPNKIELVIVSPLLRTLQTAVGAFGGEEDTNGVDAAPLMVANAGNSDHPAISSLKSPPFLAVELCRETMNDHPCDRRRSVTEYKALFPAIDFSAIESDEDVLWKPSPRETPEEVAARGVEFIKWLWTRKEKEIAVVSHSGFLHGTLSSFGKDCHHDIKKELSTHFTNCELRSVVIVDQGKLGTDSAETTNYPGKVPQ</sequence>
<dbReference type="NCBIfam" id="TIGR01362">
    <property type="entry name" value="KDO8P_synth"/>
    <property type="match status" value="1"/>
</dbReference>
<dbReference type="SUPFAM" id="SSF53254">
    <property type="entry name" value="Phosphoglycerate mutase-like"/>
    <property type="match status" value="1"/>
</dbReference>
<keyword evidence="6" id="KW-0007">Acetylation</keyword>
<dbReference type="Pfam" id="PF00300">
    <property type="entry name" value="His_Phos_1"/>
    <property type="match status" value="1"/>
</dbReference>
<evidence type="ECO:0000256" key="5">
    <source>
        <dbReference type="ARBA" id="ARBA00022679"/>
    </source>
</evidence>
<name>A0A565CD05_9BRAS</name>
<dbReference type="FunFam" id="3.40.50.1240:FF:000066">
    <property type="entry name" value="Phosphoglycerate mutase-like protein 1"/>
    <property type="match status" value="1"/>
</dbReference>
<evidence type="ECO:0000256" key="12">
    <source>
        <dbReference type="ARBA" id="ARBA00076090"/>
    </source>
</evidence>
<comment type="similarity">
    <text evidence="2">Belongs to the KdsA family.</text>
</comment>
<comment type="catalytic activity">
    <reaction evidence="9">
        <text>D-arabinose 5-phosphate + phosphoenolpyruvate + H2O = 3-deoxy-alpha-D-manno-2-octulosonate-8-phosphate + phosphate</text>
        <dbReference type="Rhea" id="RHEA:14053"/>
        <dbReference type="ChEBI" id="CHEBI:15377"/>
        <dbReference type="ChEBI" id="CHEBI:43474"/>
        <dbReference type="ChEBI" id="CHEBI:57693"/>
        <dbReference type="ChEBI" id="CHEBI:58702"/>
        <dbReference type="ChEBI" id="CHEBI:85985"/>
        <dbReference type="EC" id="2.5.1.55"/>
    </reaction>
</comment>
<dbReference type="SUPFAM" id="SSF51569">
    <property type="entry name" value="Aldolase"/>
    <property type="match status" value="1"/>
</dbReference>
<comment type="function">
    <text evidence="11">May play a role in carbohydrates metabolism.</text>
</comment>
<evidence type="ECO:0000256" key="3">
    <source>
        <dbReference type="ARBA" id="ARBA00012693"/>
    </source>
</evidence>
<dbReference type="EMBL" id="CABITT030000007">
    <property type="protein sequence ID" value="VVB11580.1"/>
    <property type="molecule type" value="Genomic_DNA"/>
</dbReference>
<comment type="caution">
    <text evidence="15">The sequence shown here is derived from an EMBL/GenBank/DDBJ whole genome shotgun (WGS) entry which is preliminary data.</text>
</comment>
<feature type="domain" description="DAHP synthetase I/KDSA" evidence="14">
    <location>
        <begin position="15"/>
        <end position="267"/>
    </location>
</feature>
<evidence type="ECO:0000256" key="10">
    <source>
        <dbReference type="ARBA" id="ARBA00056243"/>
    </source>
</evidence>
<dbReference type="SMART" id="SM00855">
    <property type="entry name" value="PGAM"/>
    <property type="match status" value="1"/>
</dbReference>
<evidence type="ECO:0000256" key="7">
    <source>
        <dbReference type="ARBA" id="ARBA00023316"/>
    </source>
</evidence>
<dbReference type="Gene3D" id="3.40.50.1240">
    <property type="entry name" value="Phosphoglycerate mutase-like"/>
    <property type="match status" value="1"/>
</dbReference>
<gene>
    <name evidence="15" type="ORF">ANE_LOCUS22024</name>
</gene>
<dbReference type="OrthoDB" id="2013945at2759"/>
<dbReference type="GO" id="GO:0008676">
    <property type="term" value="F:3-deoxy-8-phosphooctulonate synthase activity"/>
    <property type="evidence" value="ECO:0007669"/>
    <property type="project" value="UniProtKB-EC"/>
</dbReference>
<evidence type="ECO:0000256" key="4">
    <source>
        <dbReference type="ARBA" id="ARBA00022490"/>
    </source>
</evidence>
<evidence type="ECO:0000256" key="9">
    <source>
        <dbReference type="ARBA" id="ARBA00049112"/>
    </source>
</evidence>
<dbReference type="Proteomes" id="UP000489600">
    <property type="component" value="Unassembled WGS sequence"/>
</dbReference>
<comment type="subcellular location">
    <subcellularLocation>
        <location evidence="1">Cytoplasm</location>
    </subcellularLocation>
</comment>
<dbReference type="GO" id="GO:0009860">
    <property type="term" value="P:pollen tube growth"/>
    <property type="evidence" value="ECO:0007669"/>
    <property type="project" value="UniProtKB-ARBA"/>
</dbReference>
<evidence type="ECO:0000313" key="16">
    <source>
        <dbReference type="Proteomes" id="UP000489600"/>
    </source>
</evidence>
<evidence type="ECO:0000313" key="15">
    <source>
        <dbReference type="EMBL" id="VVB11580.1"/>
    </source>
</evidence>
<keyword evidence="4" id="KW-0963">Cytoplasm</keyword>
<dbReference type="HAMAP" id="MF_00056">
    <property type="entry name" value="KDO8P_synth"/>
    <property type="match status" value="1"/>
</dbReference>
<dbReference type="AlphaFoldDB" id="A0A565CD05"/>
<dbReference type="Gene3D" id="3.20.20.70">
    <property type="entry name" value="Aldolase class I"/>
    <property type="match status" value="1"/>
</dbReference>